<dbReference type="EMBL" id="CH940648">
    <property type="protein sequence ID" value="KRF80047.1"/>
    <property type="molecule type" value="Genomic_DNA"/>
</dbReference>
<name>A0A0Q9WFE2_DROVI</name>
<feature type="transmembrane region" description="Helical" evidence="2">
    <location>
        <begin position="27"/>
        <end position="45"/>
    </location>
</feature>
<accession>A0A0Q9WFE2</accession>
<feature type="compositionally biased region" description="Polar residues" evidence="1">
    <location>
        <begin position="793"/>
        <end position="802"/>
    </location>
</feature>
<dbReference type="Gene3D" id="3.30.40.10">
    <property type="entry name" value="Zinc/RING finger domain, C3HC4 (zinc finger)"/>
    <property type="match status" value="1"/>
</dbReference>
<dbReference type="InterPro" id="IPR011011">
    <property type="entry name" value="Znf_FYVE_PHD"/>
</dbReference>
<gene>
    <name evidence="3" type="primary">Dvir\GJ22104</name>
    <name evidence="3" type="ORF">Dvir_GJ22104</name>
</gene>
<keyword evidence="2" id="KW-0812">Transmembrane</keyword>
<feature type="region of interest" description="Disordered" evidence="1">
    <location>
        <begin position="289"/>
        <end position="310"/>
    </location>
</feature>
<dbReference type="InterPro" id="IPR013083">
    <property type="entry name" value="Znf_RING/FYVE/PHD"/>
</dbReference>
<keyword evidence="2" id="KW-0472">Membrane</keyword>
<proteinExistence type="predicted"/>
<dbReference type="AlphaFoldDB" id="A0A0Q9WFE2"/>
<sequence length="1027" mass="112219">MSAHCCKRLARPYICLMELPMYRGNNNLFLGLTSVLGLIGGAYLLQCGAQHLLSKIAVKKKKANASSEQHSCNVCCADLDLSSAKNYVTCCTCGKHVCRGIKCADWLPKAAQWVCELCHSSKQSLEQTSSWVAEQMSFNQQKFVYPLRARSEIYIPISAEMADSSMHFESVSQVGANSVTLMNMDERSRIREYVEEIVAEMLGGNLDHIKVGQLSKSENYLPAIVNGNNNNNNSNSNNNNSINNEQLADISQTRLRSLIETIIAETLRSGSNSLLLNPPSGAVSEISLDTRSNGQLPGFSNGGSNSKRRHRTEHYFEPKIYQDLLATAVLNKIADKEGNNRLISESTPDLSAHNIDENYNAEALSTTSGSSIEPRSDCSLTDHELVHNTGKAEAHAGSQLDVERESVLSDYIAAHMVPLPDFSASVTESEDDVVSMSSSLVGDGTWEDNWLFKKKRSTLQSSATPSSIGMLVPAPKENVRAQIGDRTADEVSDLSEMGSDAEESSLDLLRCNELNDRLLSKHLIGGQNTKLVLDELVDRTSLTSNTLPAEHEPAFTETTNPLVQQPTVATVPQPEEQKTSSTLMAPPPPMIFQDDEITEDPAQTLIAGSIAEREVRKWSNAVEMPNNPYAPEALKQRISGTQERFMDVPNISACAEQKALAMMRGSDEEPASRVEDYKRYSRDYYINNAPQVTTPTSARAASVACSSTEEPASAQTDEDIVINEAQKASKTAAEQAQLVEIPDDKCIYTALPAQVLEAGCNASLETQSNQSLQTTSDDSDTVRVYDFNKQETTVIKAQEQQPSTSSTSSMESALSAPSSSSSIDASRKRERPVVLQFGPADATPNVCASPTMTPTRGSTPPAFRFLQPKRRLIEPSQVLSIDDDDEMPEPAATPTEKPAVEDDVVHALPSVKALAQAFLLTSKRTQPERRWRAKTLQNAKLRASPDASEQPTSPQSRKHMLQRAVSIAEVADESTIASDLSSLETDPSMQSEENAMNIPIASPASPVPVRRGFLRSNIAYFENLKFK</sequence>
<feature type="compositionally biased region" description="Low complexity" evidence="1">
    <location>
        <begin position="803"/>
        <end position="824"/>
    </location>
</feature>
<reference evidence="3 4" key="1">
    <citation type="journal article" date="2007" name="Nature">
        <title>Evolution of genes and genomes on the Drosophila phylogeny.</title>
        <authorList>
            <consortium name="Drosophila 12 Genomes Consortium"/>
            <person name="Clark A.G."/>
            <person name="Eisen M.B."/>
            <person name="Smith D.R."/>
            <person name="Bergman C.M."/>
            <person name="Oliver B."/>
            <person name="Markow T.A."/>
            <person name="Kaufman T.C."/>
            <person name="Kellis M."/>
            <person name="Gelbart W."/>
            <person name="Iyer V.N."/>
            <person name="Pollard D.A."/>
            <person name="Sackton T.B."/>
            <person name="Larracuente A.M."/>
            <person name="Singh N.D."/>
            <person name="Abad J.P."/>
            <person name="Abt D.N."/>
            <person name="Adryan B."/>
            <person name="Aguade M."/>
            <person name="Akashi H."/>
            <person name="Anderson W.W."/>
            <person name="Aquadro C.F."/>
            <person name="Ardell D.H."/>
            <person name="Arguello R."/>
            <person name="Artieri C.G."/>
            <person name="Barbash D.A."/>
            <person name="Barker D."/>
            <person name="Barsanti P."/>
            <person name="Batterham P."/>
            <person name="Batzoglou S."/>
            <person name="Begun D."/>
            <person name="Bhutkar A."/>
            <person name="Blanco E."/>
            <person name="Bosak S.A."/>
            <person name="Bradley R.K."/>
            <person name="Brand A.D."/>
            <person name="Brent M.R."/>
            <person name="Brooks A.N."/>
            <person name="Brown R.H."/>
            <person name="Butlin R.K."/>
            <person name="Caggese C."/>
            <person name="Calvi B.R."/>
            <person name="Bernardo de Carvalho A."/>
            <person name="Caspi A."/>
            <person name="Castrezana S."/>
            <person name="Celniker S.E."/>
            <person name="Chang J.L."/>
            <person name="Chapple C."/>
            <person name="Chatterji S."/>
            <person name="Chinwalla A."/>
            <person name="Civetta A."/>
            <person name="Clifton S.W."/>
            <person name="Comeron J.M."/>
            <person name="Costello J.C."/>
            <person name="Coyne J.A."/>
            <person name="Daub J."/>
            <person name="David R.G."/>
            <person name="Delcher A.L."/>
            <person name="Delehaunty K."/>
            <person name="Do C.B."/>
            <person name="Ebling H."/>
            <person name="Edwards K."/>
            <person name="Eickbush T."/>
            <person name="Evans J.D."/>
            <person name="Filipski A."/>
            <person name="Findeiss S."/>
            <person name="Freyhult E."/>
            <person name="Fulton L."/>
            <person name="Fulton R."/>
            <person name="Garcia A.C."/>
            <person name="Gardiner A."/>
            <person name="Garfield D.A."/>
            <person name="Garvin B.E."/>
            <person name="Gibson G."/>
            <person name="Gilbert D."/>
            <person name="Gnerre S."/>
            <person name="Godfrey J."/>
            <person name="Good R."/>
            <person name="Gotea V."/>
            <person name="Gravely B."/>
            <person name="Greenberg A.J."/>
            <person name="Griffiths-Jones S."/>
            <person name="Gross S."/>
            <person name="Guigo R."/>
            <person name="Gustafson E.A."/>
            <person name="Haerty W."/>
            <person name="Hahn M.W."/>
            <person name="Halligan D.L."/>
            <person name="Halpern A.L."/>
            <person name="Halter G.M."/>
            <person name="Han M.V."/>
            <person name="Heger A."/>
            <person name="Hillier L."/>
            <person name="Hinrichs A.S."/>
            <person name="Holmes I."/>
            <person name="Hoskins R.A."/>
            <person name="Hubisz M.J."/>
            <person name="Hultmark D."/>
            <person name="Huntley M.A."/>
            <person name="Jaffe D.B."/>
            <person name="Jagadeeshan S."/>
            <person name="Jeck W.R."/>
            <person name="Johnson J."/>
            <person name="Jones C.D."/>
            <person name="Jordan W.C."/>
            <person name="Karpen G.H."/>
            <person name="Kataoka E."/>
            <person name="Keightley P.D."/>
            <person name="Kheradpour P."/>
            <person name="Kirkness E.F."/>
            <person name="Koerich L.B."/>
            <person name="Kristiansen K."/>
            <person name="Kudrna D."/>
            <person name="Kulathinal R.J."/>
            <person name="Kumar S."/>
            <person name="Kwok R."/>
            <person name="Lander E."/>
            <person name="Langley C.H."/>
            <person name="Lapoint R."/>
            <person name="Lazzaro B.P."/>
            <person name="Lee S.J."/>
            <person name="Levesque L."/>
            <person name="Li R."/>
            <person name="Lin C.F."/>
            <person name="Lin M.F."/>
            <person name="Lindblad-Toh K."/>
            <person name="Llopart A."/>
            <person name="Long M."/>
            <person name="Low L."/>
            <person name="Lozovsky E."/>
            <person name="Lu J."/>
            <person name="Luo M."/>
            <person name="Machado C.A."/>
            <person name="Makalowski W."/>
            <person name="Marzo M."/>
            <person name="Matsuda M."/>
            <person name="Matzkin L."/>
            <person name="McAllister B."/>
            <person name="McBride C.S."/>
            <person name="McKernan B."/>
            <person name="McKernan K."/>
            <person name="Mendez-Lago M."/>
            <person name="Minx P."/>
            <person name="Mollenhauer M.U."/>
            <person name="Montooth K."/>
            <person name="Mount S.M."/>
            <person name="Mu X."/>
            <person name="Myers E."/>
            <person name="Negre B."/>
            <person name="Newfeld S."/>
            <person name="Nielsen R."/>
            <person name="Noor M.A."/>
            <person name="O'Grady P."/>
            <person name="Pachter L."/>
            <person name="Papaceit M."/>
            <person name="Parisi M.J."/>
            <person name="Parisi M."/>
            <person name="Parts L."/>
            <person name="Pedersen J.S."/>
            <person name="Pesole G."/>
            <person name="Phillippy A.M."/>
            <person name="Ponting C.P."/>
            <person name="Pop M."/>
            <person name="Porcelli D."/>
            <person name="Powell J.R."/>
            <person name="Prohaska S."/>
            <person name="Pruitt K."/>
            <person name="Puig M."/>
            <person name="Quesneville H."/>
            <person name="Ram K.R."/>
            <person name="Rand D."/>
            <person name="Rasmussen M.D."/>
            <person name="Reed L.K."/>
            <person name="Reenan R."/>
            <person name="Reily A."/>
            <person name="Remington K.A."/>
            <person name="Rieger T.T."/>
            <person name="Ritchie M.G."/>
            <person name="Robin C."/>
            <person name="Rogers Y.H."/>
            <person name="Rohde C."/>
            <person name="Rozas J."/>
            <person name="Rubenfield M.J."/>
            <person name="Ruiz A."/>
            <person name="Russo S."/>
            <person name="Salzberg S.L."/>
            <person name="Sanchez-Gracia A."/>
            <person name="Saranga D.J."/>
            <person name="Sato H."/>
            <person name="Schaeffer S.W."/>
            <person name="Schatz M.C."/>
            <person name="Schlenke T."/>
            <person name="Schwartz R."/>
            <person name="Segarra C."/>
            <person name="Singh R.S."/>
            <person name="Sirot L."/>
            <person name="Sirota M."/>
            <person name="Sisneros N.B."/>
            <person name="Smith C.D."/>
            <person name="Smith T.F."/>
            <person name="Spieth J."/>
            <person name="Stage D.E."/>
            <person name="Stark A."/>
            <person name="Stephan W."/>
            <person name="Strausberg R.L."/>
            <person name="Strempel S."/>
            <person name="Sturgill D."/>
            <person name="Sutton G."/>
            <person name="Sutton G.G."/>
            <person name="Tao W."/>
            <person name="Teichmann S."/>
            <person name="Tobari Y.N."/>
            <person name="Tomimura Y."/>
            <person name="Tsolas J.M."/>
            <person name="Valente V.L."/>
            <person name="Venter E."/>
            <person name="Venter J.C."/>
            <person name="Vicario S."/>
            <person name="Vieira F.G."/>
            <person name="Vilella A.J."/>
            <person name="Villasante A."/>
            <person name="Walenz B."/>
            <person name="Wang J."/>
            <person name="Wasserman M."/>
            <person name="Watts T."/>
            <person name="Wilson D."/>
            <person name="Wilson R.K."/>
            <person name="Wing R.A."/>
            <person name="Wolfner M.F."/>
            <person name="Wong A."/>
            <person name="Wong G.K."/>
            <person name="Wu C.I."/>
            <person name="Wu G."/>
            <person name="Yamamoto D."/>
            <person name="Yang H.P."/>
            <person name="Yang S.P."/>
            <person name="Yorke J.A."/>
            <person name="Yoshida K."/>
            <person name="Zdobnov E."/>
            <person name="Zhang P."/>
            <person name="Zhang Y."/>
            <person name="Zimin A.V."/>
            <person name="Baldwin J."/>
            <person name="Abdouelleil A."/>
            <person name="Abdulkadir J."/>
            <person name="Abebe A."/>
            <person name="Abera B."/>
            <person name="Abreu J."/>
            <person name="Acer S.C."/>
            <person name="Aftuck L."/>
            <person name="Alexander A."/>
            <person name="An P."/>
            <person name="Anderson E."/>
            <person name="Anderson S."/>
            <person name="Arachi H."/>
            <person name="Azer M."/>
            <person name="Bachantsang P."/>
            <person name="Barry A."/>
            <person name="Bayul T."/>
            <person name="Berlin A."/>
            <person name="Bessette D."/>
            <person name="Bloom T."/>
            <person name="Blye J."/>
            <person name="Boguslavskiy L."/>
            <person name="Bonnet C."/>
            <person name="Boukhgalter B."/>
            <person name="Bourzgui I."/>
            <person name="Brown A."/>
            <person name="Cahill P."/>
            <person name="Channer S."/>
            <person name="Cheshatsang Y."/>
            <person name="Chuda L."/>
            <person name="Citroen M."/>
            <person name="Collymore A."/>
            <person name="Cooke P."/>
            <person name="Costello M."/>
            <person name="D'Aco K."/>
            <person name="Daza R."/>
            <person name="De Haan G."/>
            <person name="DeGray S."/>
            <person name="DeMaso C."/>
            <person name="Dhargay N."/>
            <person name="Dooley K."/>
            <person name="Dooley E."/>
            <person name="Doricent M."/>
            <person name="Dorje P."/>
            <person name="Dorjee K."/>
            <person name="Dupes A."/>
            <person name="Elong R."/>
            <person name="Falk J."/>
            <person name="Farina A."/>
            <person name="Faro S."/>
            <person name="Ferguson D."/>
            <person name="Fisher S."/>
            <person name="Foley C.D."/>
            <person name="Franke A."/>
            <person name="Friedrich D."/>
            <person name="Gadbois L."/>
            <person name="Gearin G."/>
            <person name="Gearin C.R."/>
            <person name="Giannoukos G."/>
            <person name="Goode T."/>
            <person name="Graham J."/>
            <person name="Grandbois E."/>
            <person name="Grewal S."/>
            <person name="Gyaltsen K."/>
            <person name="Hafez N."/>
            <person name="Hagos B."/>
            <person name="Hall J."/>
            <person name="Henson C."/>
            <person name="Hollinger A."/>
            <person name="Honan T."/>
            <person name="Huard M.D."/>
            <person name="Hughes L."/>
            <person name="Hurhula B."/>
            <person name="Husby M.E."/>
            <person name="Kamat A."/>
            <person name="Kanga B."/>
            <person name="Kashin S."/>
            <person name="Khazanovich D."/>
            <person name="Kisner P."/>
            <person name="Lance K."/>
            <person name="Lara M."/>
            <person name="Lee W."/>
            <person name="Lennon N."/>
            <person name="Letendre F."/>
            <person name="LeVine R."/>
            <person name="Lipovsky A."/>
            <person name="Liu X."/>
            <person name="Liu J."/>
            <person name="Liu S."/>
            <person name="Lokyitsang T."/>
            <person name="Lokyitsang Y."/>
            <person name="Lubonja R."/>
            <person name="Lui A."/>
            <person name="MacDonald P."/>
            <person name="Magnisalis V."/>
            <person name="Maru K."/>
            <person name="Matthews C."/>
            <person name="McCusker W."/>
            <person name="McDonough S."/>
            <person name="Mehta T."/>
            <person name="Meldrim J."/>
            <person name="Meneus L."/>
            <person name="Mihai O."/>
            <person name="Mihalev A."/>
            <person name="Mihova T."/>
            <person name="Mittelman R."/>
            <person name="Mlenga V."/>
            <person name="Montmayeur A."/>
            <person name="Mulrain L."/>
            <person name="Navidi A."/>
            <person name="Naylor J."/>
            <person name="Negash T."/>
            <person name="Nguyen T."/>
            <person name="Nguyen N."/>
            <person name="Nicol R."/>
            <person name="Norbu C."/>
            <person name="Norbu N."/>
            <person name="Novod N."/>
            <person name="O'Neill B."/>
            <person name="Osman S."/>
            <person name="Markiewicz E."/>
            <person name="Oyono O.L."/>
            <person name="Patti C."/>
            <person name="Phunkhang P."/>
            <person name="Pierre F."/>
            <person name="Priest M."/>
            <person name="Raghuraman S."/>
            <person name="Rege F."/>
            <person name="Reyes R."/>
            <person name="Rise C."/>
            <person name="Rogov P."/>
            <person name="Ross K."/>
            <person name="Ryan E."/>
            <person name="Settipalli S."/>
            <person name="Shea T."/>
            <person name="Sherpa N."/>
            <person name="Shi L."/>
            <person name="Shih D."/>
            <person name="Sparrow T."/>
            <person name="Spaulding J."/>
            <person name="Stalker J."/>
            <person name="Stange-Thomann N."/>
            <person name="Stavropoulos S."/>
            <person name="Stone C."/>
            <person name="Strader C."/>
            <person name="Tesfaye S."/>
            <person name="Thomson T."/>
            <person name="Thoulutsang Y."/>
            <person name="Thoulutsang D."/>
            <person name="Topham K."/>
            <person name="Topping I."/>
            <person name="Tsamla T."/>
            <person name="Vassiliev H."/>
            <person name="Vo A."/>
            <person name="Wangchuk T."/>
            <person name="Wangdi T."/>
            <person name="Weiand M."/>
            <person name="Wilkinson J."/>
            <person name="Wilson A."/>
            <person name="Yadav S."/>
            <person name="Young G."/>
            <person name="Yu Q."/>
            <person name="Zembek L."/>
            <person name="Zhong D."/>
            <person name="Zimmer A."/>
            <person name="Zwirko Z."/>
            <person name="Jaffe D.B."/>
            <person name="Alvarez P."/>
            <person name="Brockman W."/>
            <person name="Butler J."/>
            <person name="Chin C."/>
            <person name="Gnerre S."/>
            <person name="Grabherr M."/>
            <person name="Kleber M."/>
            <person name="Mauceli E."/>
            <person name="MacCallum I."/>
        </authorList>
    </citation>
    <scope>NUCLEOTIDE SEQUENCE [LARGE SCALE GENOMIC DNA]</scope>
    <source>
        <strain evidence="4">Tucson 15010-1051.87</strain>
    </source>
</reference>
<feature type="region of interest" description="Disordered" evidence="1">
    <location>
        <begin position="937"/>
        <end position="959"/>
    </location>
</feature>
<dbReference type="SUPFAM" id="SSF57903">
    <property type="entry name" value="FYVE/PHD zinc finger"/>
    <property type="match status" value="1"/>
</dbReference>
<keyword evidence="4" id="KW-1185">Reference proteome</keyword>
<feature type="region of interest" description="Disordered" evidence="1">
    <location>
        <begin position="793"/>
        <end position="831"/>
    </location>
</feature>
<dbReference type="Proteomes" id="UP000008792">
    <property type="component" value="Unassembled WGS sequence"/>
</dbReference>
<protein>
    <submittedName>
        <fullName evidence="3">Uncharacterized protein, isoform F</fullName>
    </submittedName>
</protein>
<evidence type="ECO:0000256" key="1">
    <source>
        <dbReference type="SAM" id="MobiDB-lite"/>
    </source>
</evidence>
<evidence type="ECO:0000313" key="3">
    <source>
        <dbReference type="EMBL" id="KRF80047.1"/>
    </source>
</evidence>
<evidence type="ECO:0000313" key="4">
    <source>
        <dbReference type="Proteomes" id="UP000008792"/>
    </source>
</evidence>
<evidence type="ECO:0000256" key="2">
    <source>
        <dbReference type="SAM" id="Phobius"/>
    </source>
</evidence>
<dbReference type="OrthoDB" id="10072397at2759"/>
<keyword evidence="2" id="KW-1133">Transmembrane helix</keyword>
<organism evidence="3 4">
    <name type="scientific">Drosophila virilis</name>
    <name type="common">Fruit fly</name>
    <dbReference type="NCBI Taxonomy" id="7244"/>
    <lineage>
        <taxon>Eukaryota</taxon>
        <taxon>Metazoa</taxon>
        <taxon>Ecdysozoa</taxon>
        <taxon>Arthropoda</taxon>
        <taxon>Hexapoda</taxon>
        <taxon>Insecta</taxon>
        <taxon>Pterygota</taxon>
        <taxon>Neoptera</taxon>
        <taxon>Endopterygota</taxon>
        <taxon>Diptera</taxon>
        <taxon>Brachycera</taxon>
        <taxon>Muscomorpha</taxon>
        <taxon>Ephydroidea</taxon>
        <taxon>Drosophilidae</taxon>
        <taxon>Drosophila</taxon>
    </lineage>
</organism>